<proteinExistence type="predicted"/>
<feature type="non-terminal residue" evidence="1">
    <location>
        <position position="1"/>
    </location>
</feature>
<protein>
    <submittedName>
        <fullName evidence="1">Translational activator GCN1</fullName>
    </submittedName>
</protein>
<keyword evidence="2" id="KW-1185">Reference proteome</keyword>
<dbReference type="Proteomes" id="UP000265520">
    <property type="component" value="Unassembled WGS sequence"/>
</dbReference>
<dbReference type="AlphaFoldDB" id="A0A392QVJ9"/>
<name>A0A392QVJ9_9FABA</name>
<dbReference type="EMBL" id="LXQA010158361">
    <property type="protein sequence ID" value="MCI27275.1"/>
    <property type="molecule type" value="Genomic_DNA"/>
</dbReference>
<accession>A0A392QVJ9</accession>
<sequence>CTAPPLCDWALDISTAIRLVVTDEVHLLLDLVPSVAEEEVNQRPSHGLFERIIDGLSTSCKSGALPVDSFSFVFPVSSYTFKHNLINLARLLCF</sequence>
<organism evidence="1 2">
    <name type="scientific">Trifolium medium</name>
    <dbReference type="NCBI Taxonomy" id="97028"/>
    <lineage>
        <taxon>Eukaryota</taxon>
        <taxon>Viridiplantae</taxon>
        <taxon>Streptophyta</taxon>
        <taxon>Embryophyta</taxon>
        <taxon>Tracheophyta</taxon>
        <taxon>Spermatophyta</taxon>
        <taxon>Magnoliopsida</taxon>
        <taxon>eudicotyledons</taxon>
        <taxon>Gunneridae</taxon>
        <taxon>Pentapetalae</taxon>
        <taxon>rosids</taxon>
        <taxon>fabids</taxon>
        <taxon>Fabales</taxon>
        <taxon>Fabaceae</taxon>
        <taxon>Papilionoideae</taxon>
        <taxon>50 kb inversion clade</taxon>
        <taxon>NPAAA clade</taxon>
        <taxon>Hologalegina</taxon>
        <taxon>IRL clade</taxon>
        <taxon>Trifolieae</taxon>
        <taxon>Trifolium</taxon>
    </lineage>
</organism>
<reference evidence="1 2" key="1">
    <citation type="journal article" date="2018" name="Front. Plant Sci.">
        <title>Red Clover (Trifolium pratense) and Zigzag Clover (T. medium) - A Picture of Genomic Similarities and Differences.</title>
        <authorList>
            <person name="Dluhosova J."/>
            <person name="Istvanek J."/>
            <person name="Nedelnik J."/>
            <person name="Repkova J."/>
        </authorList>
    </citation>
    <scope>NUCLEOTIDE SEQUENCE [LARGE SCALE GENOMIC DNA]</scope>
    <source>
        <strain evidence="2">cv. 10/8</strain>
        <tissue evidence="1">Leaf</tissue>
    </source>
</reference>
<evidence type="ECO:0000313" key="1">
    <source>
        <dbReference type="EMBL" id="MCI27275.1"/>
    </source>
</evidence>
<evidence type="ECO:0000313" key="2">
    <source>
        <dbReference type="Proteomes" id="UP000265520"/>
    </source>
</evidence>
<comment type="caution">
    <text evidence="1">The sequence shown here is derived from an EMBL/GenBank/DDBJ whole genome shotgun (WGS) entry which is preliminary data.</text>
</comment>